<feature type="non-terminal residue" evidence="1">
    <location>
        <position position="120"/>
    </location>
</feature>
<reference evidence="1 2" key="1">
    <citation type="submission" date="2021-04" db="EMBL/GenBank/DDBJ databases">
        <title>Whole genome sequence analysis of a thiophenic sulfur metabolizing bacteria.</title>
        <authorList>
            <person name="Akhtar N."/>
            <person name="Akram J."/>
            <person name="Aslam A."/>
        </authorList>
    </citation>
    <scope>NUCLEOTIDE SEQUENCE [LARGE SCALE GENOMIC DNA]</scope>
    <source>
        <strain evidence="1 2">3OW</strain>
    </source>
</reference>
<dbReference type="Proteomes" id="UP000676853">
    <property type="component" value="Unassembled WGS sequence"/>
</dbReference>
<dbReference type="RefSeq" id="WP_212555707.1">
    <property type="nucleotide sequence ID" value="NZ_JAGXOE010000532.1"/>
</dbReference>
<feature type="non-terminal residue" evidence="1">
    <location>
        <position position="1"/>
    </location>
</feature>
<evidence type="ECO:0000313" key="2">
    <source>
        <dbReference type="Proteomes" id="UP000676853"/>
    </source>
</evidence>
<protein>
    <submittedName>
        <fullName evidence="1">Uncharacterized protein</fullName>
    </submittedName>
</protein>
<sequence length="120" mass="12399">RRAPVVVALAELRADGCVPAAGSTTLPPLPAGADPFVRAVHAYCDGRSAYTVNEIGVALADELDALEERVAARGYLRSATDQWRMRLGAAPVTAAAVGGAATAFIRMVLADSAADIRILP</sequence>
<gene>
    <name evidence="1" type="ORF">KFZ73_26830</name>
</gene>
<dbReference type="EMBL" id="JAGXOE010000532">
    <property type="protein sequence ID" value="MBS4104836.1"/>
    <property type="molecule type" value="Genomic_DNA"/>
</dbReference>
<proteinExistence type="predicted"/>
<keyword evidence="2" id="KW-1185">Reference proteome</keyword>
<name>A0ABS5NKM6_TSUPA</name>
<accession>A0ABS5NKM6</accession>
<comment type="caution">
    <text evidence="1">The sequence shown here is derived from an EMBL/GenBank/DDBJ whole genome shotgun (WGS) entry which is preliminary data.</text>
</comment>
<organism evidence="1 2">
    <name type="scientific">Tsukamurella paurometabola</name>
    <name type="common">Corynebacterium paurometabolum</name>
    <dbReference type="NCBI Taxonomy" id="2061"/>
    <lineage>
        <taxon>Bacteria</taxon>
        <taxon>Bacillati</taxon>
        <taxon>Actinomycetota</taxon>
        <taxon>Actinomycetes</taxon>
        <taxon>Mycobacteriales</taxon>
        <taxon>Tsukamurellaceae</taxon>
        <taxon>Tsukamurella</taxon>
    </lineage>
</organism>
<evidence type="ECO:0000313" key="1">
    <source>
        <dbReference type="EMBL" id="MBS4104836.1"/>
    </source>
</evidence>